<evidence type="ECO:0000313" key="9">
    <source>
        <dbReference type="EMBL" id="GAA5054687.1"/>
    </source>
</evidence>
<protein>
    <submittedName>
        <fullName evidence="9">ABC transporter permease</fullName>
    </submittedName>
</protein>
<dbReference type="InterPro" id="IPR000515">
    <property type="entry name" value="MetI-like"/>
</dbReference>
<dbReference type="Pfam" id="PF00528">
    <property type="entry name" value="BPD_transp_1"/>
    <property type="match status" value="1"/>
</dbReference>
<feature type="transmembrane region" description="Helical" evidence="7">
    <location>
        <begin position="255"/>
        <end position="280"/>
    </location>
</feature>
<evidence type="ECO:0000256" key="6">
    <source>
        <dbReference type="ARBA" id="ARBA00023136"/>
    </source>
</evidence>
<comment type="caution">
    <text evidence="9">The sequence shown here is derived from an EMBL/GenBank/DDBJ whole genome shotgun (WGS) entry which is preliminary data.</text>
</comment>
<organism evidence="9 10">
    <name type="scientific">Nocardia callitridis</name>
    <dbReference type="NCBI Taxonomy" id="648753"/>
    <lineage>
        <taxon>Bacteria</taxon>
        <taxon>Bacillati</taxon>
        <taxon>Actinomycetota</taxon>
        <taxon>Actinomycetes</taxon>
        <taxon>Mycobacteriales</taxon>
        <taxon>Nocardiaceae</taxon>
        <taxon>Nocardia</taxon>
    </lineage>
</organism>
<dbReference type="EMBL" id="BAABJM010000002">
    <property type="protein sequence ID" value="GAA5054687.1"/>
    <property type="molecule type" value="Genomic_DNA"/>
</dbReference>
<evidence type="ECO:0000256" key="3">
    <source>
        <dbReference type="ARBA" id="ARBA00022475"/>
    </source>
</evidence>
<evidence type="ECO:0000313" key="10">
    <source>
        <dbReference type="Proteomes" id="UP001500603"/>
    </source>
</evidence>
<keyword evidence="6 7" id="KW-0472">Membrane</keyword>
<comment type="similarity">
    <text evidence="7">Belongs to the binding-protein-dependent transport system permease family.</text>
</comment>
<dbReference type="InterPro" id="IPR035906">
    <property type="entry name" value="MetI-like_sf"/>
</dbReference>
<name>A0ABP9KAB6_9NOCA</name>
<feature type="transmembrane region" description="Helical" evidence="7">
    <location>
        <begin position="300"/>
        <end position="326"/>
    </location>
</feature>
<keyword evidence="10" id="KW-1185">Reference proteome</keyword>
<proteinExistence type="inferred from homology"/>
<keyword evidence="5 7" id="KW-1133">Transmembrane helix</keyword>
<dbReference type="SUPFAM" id="SSF161098">
    <property type="entry name" value="MetI-like"/>
    <property type="match status" value="1"/>
</dbReference>
<gene>
    <name evidence="9" type="ORF">GCM10023318_29980</name>
</gene>
<evidence type="ECO:0000256" key="7">
    <source>
        <dbReference type="RuleBase" id="RU363032"/>
    </source>
</evidence>
<sequence>MTAVIAVPVASDDAAPPRKVGAIARAVAARVASAIFVLWGTVTVTFVVLALLPGDRATILLNIRSGQTIERTPDELAPINAQYGFDRPVLAQYWTYLGDLLHGDFGQSLQLQRSVTDVIGEQITPTLTLAVGALLLAWVLTVPWTLLTAGRRGRVGTLGSAVETVTAGLPHYWVGVLLLIFGAIHLRWFPVLGGTTPAGTILPLVTLAIPLAGFLGQATRAEFGRASRQPFVLTARARGMGSGGVRARHVLRHSLIPGVTLTGWAMGSLLSGAVLVENVFARPGLGSVLVTAVSAKDFPVVSGIVILISFAYVLINLVIDAVYLIVDPRLESRR</sequence>
<dbReference type="Gene3D" id="1.10.3720.10">
    <property type="entry name" value="MetI-like"/>
    <property type="match status" value="1"/>
</dbReference>
<keyword evidence="3" id="KW-1003">Cell membrane</keyword>
<dbReference type="Pfam" id="PF19300">
    <property type="entry name" value="BPD_transp_1_N"/>
    <property type="match status" value="1"/>
</dbReference>
<feature type="transmembrane region" description="Helical" evidence="7">
    <location>
        <begin position="170"/>
        <end position="189"/>
    </location>
</feature>
<dbReference type="Proteomes" id="UP001500603">
    <property type="component" value="Unassembled WGS sequence"/>
</dbReference>
<feature type="transmembrane region" description="Helical" evidence="7">
    <location>
        <begin position="201"/>
        <end position="219"/>
    </location>
</feature>
<evidence type="ECO:0000259" key="8">
    <source>
        <dbReference type="PROSITE" id="PS50928"/>
    </source>
</evidence>
<evidence type="ECO:0000256" key="4">
    <source>
        <dbReference type="ARBA" id="ARBA00022692"/>
    </source>
</evidence>
<feature type="transmembrane region" description="Helical" evidence="7">
    <location>
        <begin position="27"/>
        <end position="52"/>
    </location>
</feature>
<keyword evidence="4 7" id="KW-0812">Transmembrane</keyword>
<evidence type="ECO:0000256" key="5">
    <source>
        <dbReference type="ARBA" id="ARBA00022989"/>
    </source>
</evidence>
<keyword evidence="2 7" id="KW-0813">Transport</keyword>
<dbReference type="CDD" id="cd06261">
    <property type="entry name" value="TM_PBP2"/>
    <property type="match status" value="1"/>
</dbReference>
<evidence type="ECO:0000256" key="2">
    <source>
        <dbReference type="ARBA" id="ARBA00022448"/>
    </source>
</evidence>
<feature type="domain" description="ABC transmembrane type-1" evidence="8">
    <location>
        <begin position="123"/>
        <end position="323"/>
    </location>
</feature>
<accession>A0ABP9KAB6</accession>
<feature type="transmembrane region" description="Helical" evidence="7">
    <location>
        <begin position="127"/>
        <end position="149"/>
    </location>
</feature>
<dbReference type="PANTHER" id="PTHR43163">
    <property type="entry name" value="DIPEPTIDE TRANSPORT SYSTEM PERMEASE PROTEIN DPPB-RELATED"/>
    <property type="match status" value="1"/>
</dbReference>
<evidence type="ECO:0000256" key="1">
    <source>
        <dbReference type="ARBA" id="ARBA00004651"/>
    </source>
</evidence>
<reference evidence="10" key="1">
    <citation type="journal article" date="2019" name="Int. J. Syst. Evol. Microbiol.">
        <title>The Global Catalogue of Microorganisms (GCM) 10K type strain sequencing project: providing services to taxonomists for standard genome sequencing and annotation.</title>
        <authorList>
            <consortium name="The Broad Institute Genomics Platform"/>
            <consortium name="The Broad Institute Genome Sequencing Center for Infectious Disease"/>
            <person name="Wu L."/>
            <person name="Ma J."/>
        </authorList>
    </citation>
    <scope>NUCLEOTIDE SEQUENCE [LARGE SCALE GENOMIC DNA]</scope>
    <source>
        <strain evidence="10">JCM 18298</strain>
    </source>
</reference>
<dbReference type="RefSeq" id="WP_345495946.1">
    <property type="nucleotide sequence ID" value="NZ_BAABJM010000002.1"/>
</dbReference>
<dbReference type="InterPro" id="IPR045621">
    <property type="entry name" value="BPD_transp_1_N"/>
</dbReference>
<dbReference type="PROSITE" id="PS50928">
    <property type="entry name" value="ABC_TM1"/>
    <property type="match status" value="1"/>
</dbReference>
<comment type="subcellular location">
    <subcellularLocation>
        <location evidence="1 7">Cell membrane</location>
        <topology evidence="1 7">Multi-pass membrane protein</topology>
    </subcellularLocation>
</comment>
<dbReference type="PANTHER" id="PTHR43163:SF6">
    <property type="entry name" value="DIPEPTIDE TRANSPORT SYSTEM PERMEASE PROTEIN DPPB-RELATED"/>
    <property type="match status" value="1"/>
</dbReference>